<evidence type="ECO:0000313" key="1">
    <source>
        <dbReference type="EMBL" id="QFG73761.1"/>
    </source>
</evidence>
<accession>A0A5J6VK11</accession>
<dbReference type="SUPFAM" id="SSF56219">
    <property type="entry name" value="DNase I-like"/>
    <property type="match status" value="1"/>
</dbReference>
<dbReference type="InterPro" id="IPR036691">
    <property type="entry name" value="Endo/exonu/phosph_ase_sf"/>
</dbReference>
<reference evidence="1" key="1">
    <citation type="journal article" date="2019" name="Philos. Trans. R. Soc. Lond., B, Biol. Sci.">
        <title>Targeted metagenomic recovery of four divergent viruses reveals shared and distinctive characteristics of giant viruses of marine eukaryotes.</title>
        <authorList>
            <person name="Needham D.M."/>
            <person name="Poirier C."/>
            <person name="Hehenberger E."/>
            <person name="Jimenez V."/>
            <person name="Swalwell J.E."/>
            <person name="Santoro A.E."/>
            <person name="Worden A.Z."/>
        </authorList>
    </citation>
    <scope>NUCLEOTIDE SEQUENCE</scope>
    <source>
        <strain evidence="1">OPacV-662</strain>
    </source>
</reference>
<evidence type="ECO:0008006" key="2">
    <source>
        <dbReference type="Google" id="ProtNLM"/>
    </source>
</evidence>
<organism evidence="1">
    <name type="scientific">Megaviridae environmental sample</name>
    <dbReference type="NCBI Taxonomy" id="1737588"/>
    <lineage>
        <taxon>Viruses</taxon>
        <taxon>Varidnaviria</taxon>
        <taxon>Bamfordvirae</taxon>
        <taxon>Nucleocytoviricota</taxon>
        <taxon>Megaviricetes</taxon>
        <taxon>Imitervirales</taxon>
        <taxon>Mimiviridae</taxon>
        <taxon>environmental samples</taxon>
    </lineage>
</organism>
<name>A0A5J6VK11_9VIRU</name>
<proteinExistence type="predicted"/>
<dbReference type="EMBL" id="MN448270">
    <property type="protein sequence ID" value="QFG73761.1"/>
    <property type="molecule type" value="Genomic_DNA"/>
</dbReference>
<sequence length="455" mass="52818">MNTHLNIQPNFNIHAYGSDHPCATICSWIGRQVSGYSLNLATQNMMCRGGTGKFTCEQAKLTINSSLQLVSYCESDESFKSRMRQFCIFFAKKLLTLDMMFYQEVEMEFLFMMAIVIHQDYQLNNMGWKIYSNMNKNQTKGLAIIARDNIAPLCSRRFTIGTKIIKIVEESEISTQKGELFRFGGYILTRLSVGGNIQESVCIRKQKKRKKSRTCEKTVYKNTIMEMVLCNHIVNNDGSTEDVSFINVHLKSGQRYNINTNHAIIGGDFNDKLKDIDRFEVYGSVEFISNINYYPQRRKYMRNSTLVGALKNNPPHQVCVQLIRWLVLGWDNPTITPLQALNCNSYRSLMANWYIDRHNNNTQWESHHRWMDLVQQALNCDFVSIMREIYYMDFINNLESENLINNPSNMQIARYLLKNTQSRSPYKLYCFQGARAVREYACSPSGVLVIEDRII</sequence>
<protein>
    <recommendedName>
        <fullName evidence="2">Endonuclease/exonuclease/phosphatase domain-containing protein</fullName>
    </recommendedName>
</protein>
<dbReference type="Gene3D" id="3.60.10.10">
    <property type="entry name" value="Endonuclease/exonuclease/phosphatase"/>
    <property type="match status" value="1"/>
</dbReference>